<dbReference type="Gene3D" id="3.40.710.10">
    <property type="entry name" value="DD-peptidase/beta-lactamase superfamily"/>
    <property type="match status" value="1"/>
</dbReference>
<dbReference type="RefSeq" id="WP_050435183.1">
    <property type="nucleotide sequence ID" value="NZ_CP012159.1"/>
</dbReference>
<protein>
    <submittedName>
        <fullName evidence="2">Serine hydrolase</fullName>
    </submittedName>
</protein>
<reference evidence="2 3" key="1">
    <citation type="submission" date="2015-07" db="EMBL/GenBank/DDBJ databases">
        <title>Genome analysis of myxobacterium Chondromyces crocatus Cm c5 reveals a high potential for natural compound synthesis and the genetic basis for the loss of fruiting body formation.</title>
        <authorList>
            <person name="Zaburannyi N."/>
            <person name="Bunk B."/>
            <person name="Maier J."/>
            <person name="Overmann J."/>
            <person name="Mueller R."/>
        </authorList>
    </citation>
    <scope>NUCLEOTIDE SEQUENCE [LARGE SCALE GENOMIC DNA]</scope>
    <source>
        <strain evidence="2 3">Cm c5</strain>
    </source>
</reference>
<feature type="domain" description="Beta-lactamase-related" evidence="1">
    <location>
        <begin position="15"/>
        <end position="376"/>
    </location>
</feature>
<evidence type="ECO:0000259" key="1">
    <source>
        <dbReference type="Pfam" id="PF00144"/>
    </source>
</evidence>
<name>A0A0K1ESZ3_CHOCO</name>
<dbReference type="SUPFAM" id="SSF56601">
    <property type="entry name" value="beta-lactamase/transpeptidase-like"/>
    <property type="match status" value="1"/>
</dbReference>
<evidence type="ECO:0000313" key="2">
    <source>
        <dbReference type="EMBL" id="AKT43762.1"/>
    </source>
</evidence>
<dbReference type="PATRIC" id="fig|52.7.peg.8801"/>
<dbReference type="PANTHER" id="PTHR43283">
    <property type="entry name" value="BETA-LACTAMASE-RELATED"/>
    <property type="match status" value="1"/>
</dbReference>
<accession>A0A0K1ESZ3</accession>
<keyword evidence="3" id="KW-1185">Reference proteome</keyword>
<dbReference type="STRING" id="52.CMC5_079980"/>
<dbReference type="KEGG" id="ccro:CMC5_079980"/>
<dbReference type="Pfam" id="PF00144">
    <property type="entry name" value="Beta-lactamase"/>
    <property type="match status" value="1"/>
</dbReference>
<dbReference type="PANTHER" id="PTHR43283:SF3">
    <property type="entry name" value="BETA-LACTAMASE FAMILY PROTEIN (AFU_ORTHOLOGUE AFUA_5G07500)"/>
    <property type="match status" value="1"/>
</dbReference>
<dbReference type="EMBL" id="CP012159">
    <property type="protein sequence ID" value="AKT43762.1"/>
    <property type="molecule type" value="Genomic_DNA"/>
</dbReference>
<dbReference type="AlphaFoldDB" id="A0A0K1ESZ3"/>
<evidence type="ECO:0000313" key="3">
    <source>
        <dbReference type="Proteomes" id="UP000067626"/>
    </source>
</evidence>
<dbReference type="InterPro" id="IPR001466">
    <property type="entry name" value="Beta-lactam-related"/>
</dbReference>
<sequence>MTTSGLSSTRLARMRNVMAEHVARGVVPGVVTLVSRRGEVHVEAVGVQTLGGAPMQRDSLFRIASMTKPVATVGAMILVEACKLRLDEPVERLLPELADRRVLKRLDGPLEDTVPARRAITVRDLLTMGMGLGHILANSRDVPIQKRLNELNLLQGPPQPLSVPAPEVWMREVGTLPLMHQPGEGWMYDLSLDVLGVLIARAAGKPLDVFLRESVFEPLGMKDTGFSVPAEQMHRLVTCYAPGPRGALVVYDPAEGGQWSRPPAFPAAASGLVSTADDCLAFGEMLLNQGRHGRERILSRPAVELMTRDVLTPEQQASARLFVGEGGGWGLGMSVITRRTHLAWSVGSFGWDGGLGTSWRSDPVEGLVGILLTQSAWTSPRPPEVLLDFWTTAYQAIDD</sequence>
<dbReference type="GO" id="GO:0016787">
    <property type="term" value="F:hydrolase activity"/>
    <property type="evidence" value="ECO:0007669"/>
    <property type="project" value="UniProtKB-KW"/>
</dbReference>
<organism evidence="2 3">
    <name type="scientific">Chondromyces crocatus</name>
    <dbReference type="NCBI Taxonomy" id="52"/>
    <lineage>
        <taxon>Bacteria</taxon>
        <taxon>Pseudomonadati</taxon>
        <taxon>Myxococcota</taxon>
        <taxon>Polyangia</taxon>
        <taxon>Polyangiales</taxon>
        <taxon>Polyangiaceae</taxon>
        <taxon>Chondromyces</taxon>
    </lineage>
</organism>
<keyword evidence="2" id="KW-0378">Hydrolase</keyword>
<proteinExistence type="predicted"/>
<dbReference type="Proteomes" id="UP000067626">
    <property type="component" value="Chromosome"/>
</dbReference>
<dbReference type="InterPro" id="IPR050789">
    <property type="entry name" value="Diverse_Enzym_Activities"/>
</dbReference>
<gene>
    <name evidence="2" type="ORF">CMC5_079980</name>
</gene>
<dbReference type="OrthoDB" id="9808046at2"/>
<dbReference type="InterPro" id="IPR012338">
    <property type="entry name" value="Beta-lactam/transpept-like"/>
</dbReference>